<dbReference type="InterPro" id="IPR047800">
    <property type="entry name" value="SWFGD_dom"/>
</dbReference>
<keyword evidence="3" id="KW-1185">Reference proteome</keyword>
<dbReference type="Proteomes" id="UP000698028">
    <property type="component" value="Unassembled WGS sequence"/>
</dbReference>
<gene>
    <name evidence="2" type="ORF">KTQ36_09960</name>
</gene>
<dbReference type="EMBL" id="JAHVAH010000001">
    <property type="protein sequence ID" value="MBW0145614.1"/>
    <property type="molecule type" value="Genomic_DNA"/>
</dbReference>
<proteinExistence type="predicted"/>
<dbReference type="RefSeq" id="WP_218633508.1">
    <property type="nucleotide sequence ID" value="NZ_JAHVAH010000001.1"/>
</dbReference>
<sequence>MGREDLRDLDYDRNDRDFFERASDEIRSWFGDERAERRRMMDERFEGRSRYDTSPGNYRREYDRRPYSPSSYDRTDDYDYERALAQNRFDRGSTQGEFTSRGSFDDDYTNWRNQQIEELDRDYAEWRSENARRFDDEFTNWRSERMSCAR</sequence>
<evidence type="ECO:0000256" key="1">
    <source>
        <dbReference type="SAM" id="MobiDB-lite"/>
    </source>
</evidence>
<organism evidence="2 3">
    <name type="scientific">Sphingomicrobium clamense</name>
    <dbReference type="NCBI Taxonomy" id="2851013"/>
    <lineage>
        <taxon>Bacteria</taxon>
        <taxon>Pseudomonadati</taxon>
        <taxon>Pseudomonadota</taxon>
        <taxon>Alphaproteobacteria</taxon>
        <taxon>Sphingomonadales</taxon>
        <taxon>Sphingomonadaceae</taxon>
        <taxon>Sphingomicrobium</taxon>
    </lineage>
</organism>
<name>A0ABS6V7X4_9SPHN</name>
<reference evidence="2 3" key="1">
    <citation type="submission" date="2021-07" db="EMBL/GenBank/DDBJ databases">
        <title>The draft genome sequence of Sphingomicrobium sp. B8.</title>
        <authorList>
            <person name="Mu L."/>
        </authorList>
    </citation>
    <scope>NUCLEOTIDE SEQUENCE [LARGE SCALE GENOMIC DNA]</scope>
    <source>
        <strain evidence="2 3">B8</strain>
    </source>
</reference>
<feature type="region of interest" description="Disordered" evidence="1">
    <location>
        <begin position="44"/>
        <end position="77"/>
    </location>
</feature>
<evidence type="ECO:0000313" key="3">
    <source>
        <dbReference type="Proteomes" id="UP000698028"/>
    </source>
</evidence>
<dbReference type="NCBIfam" id="NF033157">
    <property type="entry name" value="SWFGD_domain"/>
    <property type="match status" value="1"/>
</dbReference>
<accession>A0ABS6V7X4</accession>
<evidence type="ECO:0000313" key="2">
    <source>
        <dbReference type="EMBL" id="MBW0145614.1"/>
    </source>
</evidence>
<protein>
    <submittedName>
        <fullName evidence="2">SWFGD domain-containing protein</fullName>
    </submittedName>
</protein>
<comment type="caution">
    <text evidence="2">The sequence shown here is derived from an EMBL/GenBank/DDBJ whole genome shotgun (WGS) entry which is preliminary data.</text>
</comment>